<protein>
    <submittedName>
        <fullName evidence="2">Uncharacterized protein</fullName>
    </submittedName>
</protein>
<feature type="transmembrane region" description="Helical" evidence="1">
    <location>
        <begin position="20"/>
        <end position="44"/>
    </location>
</feature>
<evidence type="ECO:0000313" key="3">
    <source>
        <dbReference type="Proteomes" id="UP000320914"/>
    </source>
</evidence>
<sequence length="61" mass="6577">MSLPPRNEKGRPTCRNAVHLRLGCISVSAVTAAGGFALTASPFFKRQKGTKRLHPSIRCLA</sequence>
<dbReference type="Proteomes" id="UP000320914">
    <property type="component" value="Unassembled WGS sequence"/>
</dbReference>
<proteinExistence type="predicted"/>
<evidence type="ECO:0000313" key="2">
    <source>
        <dbReference type="EMBL" id="TPG77915.1"/>
    </source>
</evidence>
<keyword evidence="1" id="KW-1133">Transmembrane helix</keyword>
<comment type="caution">
    <text evidence="2">The sequence shown here is derived from an EMBL/GenBank/DDBJ whole genome shotgun (WGS) entry which is preliminary data.</text>
</comment>
<accession>A0A502HVG8</accession>
<evidence type="ECO:0000256" key="1">
    <source>
        <dbReference type="SAM" id="Phobius"/>
    </source>
</evidence>
<organism evidence="2 3">
    <name type="scientific">Pseudomonas mandelii</name>
    <dbReference type="NCBI Taxonomy" id="75612"/>
    <lineage>
        <taxon>Bacteria</taxon>
        <taxon>Pseudomonadati</taxon>
        <taxon>Pseudomonadota</taxon>
        <taxon>Gammaproteobacteria</taxon>
        <taxon>Pseudomonadales</taxon>
        <taxon>Pseudomonadaceae</taxon>
        <taxon>Pseudomonas</taxon>
    </lineage>
</organism>
<reference evidence="2 3" key="1">
    <citation type="journal article" date="2019" name="Environ. Microbiol.">
        <title>Species interactions and distinct microbial communities in high Arctic permafrost affected cryosols are associated with the CH4 and CO2 gas fluxes.</title>
        <authorList>
            <person name="Altshuler I."/>
            <person name="Hamel J."/>
            <person name="Turney S."/>
            <person name="Magnuson E."/>
            <person name="Levesque R."/>
            <person name="Greer C."/>
            <person name="Whyte L.G."/>
        </authorList>
    </citation>
    <scope>NUCLEOTIDE SEQUENCE [LARGE SCALE GENOMIC DNA]</scope>
    <source>
        <strain evidence="2 3">OWC5</strain>
    </source>
</reference>
<gene>
    <name evidence="2" type="ORF">EAH74_26745</name>
</gene>
<keyword evidence="1" id="KW-0472">Membrane</keyword>
<keyword evidence="1" id="KW-0812">Transmembrane</keyword>
<dbReference type="AlphaFoldDB" id="A0A502HVG8"/>
<name>A0A502HVG8_9PSED</name>
<dbReference type="EMBL" id="RCZA01000013">
    <property type="protein sequence ID" value="TPG77915.1"/>
    <property type="molecule type" value="Genomic_DNA"/>
</dbReference>